<dbReference type="Gene3D" id="1.50.10.20">
    <property type="match status" value="1"/>
</dbReference>
<evidence type="ECO:0000313" key="3">
    <source>
        <dbReference type="Proteomes" id="UP000198802"/>
    </source>
</evidence>
<keyword evidence="1" id="KW-0862">Zinc</keyword>
<name>A0A0S4QHN1_9ACTN</name>
<dbReference type="PRINTS" id="PR01950">
    <property type="entry name" value="LANCSUPER"/>
</dbReference>
<keyword evidence="1" id="KW-0479">Metal-binding</keyword>
<dbReference type="PRINTS" id="PR01955">
    <property type="entry name" value="LANCFRANKIA"/>
</dbReference>
<dbReference type="SMART" id="SM01260">
    <property type="entry name" value="LANC_like"/>
    <property type="match status" value="1"/>
</dbReference>
<protein>
    <submittedName>
        <fullName evidence="2">Lanthionine synthetase C-like protein</fullName>
    </submittedName>
</protein>
<dbReference type="Pfam" id="PF05147">
    <property type="entry name" value="LANC_like"/>
    <property type="match status" value="1"/>
</dbReference>
<dbReference type="SUPFAM" id="SSF158745">
    <property type="entry name" value="LanC-like"/>
    <property type="match status" value="1"/>
</dbReference>
<dbReference type="EMBL" id="FAOZ01000004">
    <property type="protein sequence ID" value="CUU54973.1"/>
    <property type="molecule type" value="Genomic_DNA"/>
</dbReference>
<dbReference type="GO" id="GO:0046872">
    <property type="term" value="F:metal ion binding"/>
    <property type="evidence" value="ECO:0007669"/>
    <property type="project" value="UniProtKB-KW"/>
</dbReference>
<dbReference type="RefSeq" id="WP_091273078.1">
    <property type="nucleotide sequence ID" value="NZ_FAOZ01000004.1"/>
</dbReference>
<accession>A0A0S4QHN1</accession>
<sequence length="387" mass="40369">MTSPTINADQAAAQSLAHGAAGLALLRVELALTGSGTWQDAHDALVLATSEPVDGSPSGCLVHGAPALRFVLHTAAADGQPRYAPAASALDHHLHRITRGRLDAARNRMADGAPGTFGEYDLFYGLTGLGLILLRTAPANDTLADILTYLTRLATRPLPLDGLQAPGWWAARDPDPLSPTPGGHANLGMAHGAAGILAFLALAARRGRTVEGQQDAIKILCAWFDRWQQHSDDGPWWPQWLSRKDLRAGYPAQLSAGRPSWCYGTPGIARALQLAGIATADPARQAAAEHALAHCLAGPQLARLPDAGLCHGLAGVYQTAVRAAADAITPGLSTHLAEVAAGLRRQAAISDGTPALLTGDTGVRLVLETARRTAPPVSGWDSCLLLT</sequence>
<gene>
    <name evidence="2" type="ORF">Ga0074812_10453</name>
</gene>
<keyword evidence="3" id="KW-1185">Reference proteome</keyword>
<proteinExistence type="predicted"/>
<dbReference type="Proteomes" id="UP000198802">
    <property type="component" value="Unassembled WGS sequence"/>
</dbReference>
<evidence type="ECO:0000256" key="1">
    <source>
        <dbReference type="PIRSR" id="PIRSR607822-1"/>
    </source>
</evidence>
<feature type="binding site" evidence="1">
    <location>
        <position position="311"/>
    </location>
    <ligand>
        <name>Zn(2+)</name>
        <dbReference type="ChEBI" id="CHEBI:29105"/>
    </ligand>
</feature>
<dbReference type="AlphaFoldDB" id="A0A0S4QHN1"/>
<dbReference type="GO" id="GO:0031179">
    <property type="term" value="P:peptide modification"/>
    <property type="evidence" value="ECO:0007669"/>
    <property type="project" value="InterPro"/>
</dbReference>
<feature type="binding site" evidence="1">
    <location>
        <position position="310"/>
    </location>
    <ligand>
        <name>Zn(2+)</name>
        <dbReference type="ChEBI" id="CHEBI:29105"/>
    </ligand>
</feature>
<dbReference type="CDD" id="cd04793">
    <property type="entry name" value="LanC"/>
    <property type="match status" value="1"/>
</dbReference>
<feature type="binding site" evidence="1">
    <location>
        <position position="262"/>
    </location>
    <ligand>
        <name>Zn(2+)</name>
        <dbReference type="ChEBI" id="CHEBI:29105"/>
    </ligand>
</feature>
<dbReference type="InterPro" id="IPR007822">
    <property type="entry name" value="LANC-like"/>
</dbReference>
<reference evidence="3" key="1">
    <citation type="submission" date="2015-11" db="EMBL/GenBank/DDBJ databases">
        <authorList>
            <person name="Varghese N."/>
        </authorList>
    </citation>
    <scope>NUCLEOTIDE SEQUENCE [LARGE SCALE GENOMIC DNA]</scope>
    <source>
        <strain evidence="3">DSM 45899</strain>
    </source>
</reference>
<organism evidence="2 3">
    <name type="scientific">Parafrankia irregularis</name>
    <dbReference type="NCBI Taxonomy" id="795642"/>
    <lineage>
        <taxon>Bacteria</taxon>
        <taxon>Bacillati</taxon>
        <taxon>Actinomycetota</taxon>
        <taxon>Actinomycetes</taxon>
        <taxon>Frankiales</taxon>
        <taxon>Frankiaceae</taxon>
        <taxon>Parafrankia</taxon>
    </lineage>
</organism>
<dbReference type="InterPro" id="IPR033889">
    <property type="entry name" value="LanC"/>
</dbReference>
<evidence type="ECO:0000313" key="2">
    <source>
        <dbReference type="EMBL" id="CUU54973.1"/>
    </source>
</evidence>